<dbReference type="InterPro" id="IPR001959">
    <property type="entry name" value="Transposase"/>
</dbReference>
<evidence type="ECO:0000259" key="7">
    <source>
        <dbReference type="Pfam" id="PF07282"/>
    </source>
</evidence>
<comment type="similarity">
    <text evidence="2">In the N-terminal section; belongs to the transposase 2 family.</text>
</comment>
<dbReference type="STRING" id="1830138.SAMN05443507_11148"/>
<dbReference type="GO" id="GO:0006310">
    <property type="term" value="P:DNA recombination"/>
    <property type="evidence" value="ECO:0007669"/>
    <property type="project" value="UniProtKB-KW"/>
</dbReference>
<dbReference type="EMBL" id="FRAF01000011">
    <property type="protein sequence ID" value="SHK27026.1"/>
    <property type="molecule type" value="Genomic_DNA"/>
</dbReference>
<dbReference type="Pfam" id="PF07282">
    <property type="entry name" value="Cas12f1-like_TNB"/>
    <property type="match status" value="1"/>
</dbReference>
<dbReference type="AlphaFoldDB" id="A0A1M6R3M9"/>
<evidence type="ECO:0000313" key="9">
    <source>
        <dbReference type="Proteomes" id="UP000184016"/>
    </source>
</evidence>
<evidence type="ECO:0000256" key="5">
    <source>
        <dbReference type="ARBA" id="ARBA00023172"/>
    </source>
</evidence>
<protein>
    <submittedName>
        <fullName evidence="8">Putative transposase</fullName>
    </submittedName>
</protein>
<dbReference type="Proteomes" id="UP000184016">
    <property type="component" value="Unassembled WGS sequence"/>
</dbReference>
<evidence type="ECO:0000256" key="2">
    <source>
        <dbReference type="ARBA" id="ARBA00011044"/>
    </source>
</evidence>
<proteinExistence type="inferred from homology"/>
<dbReference type="NCBIfam" id="TIGR01766">
    <property type="entry name" value="IS200/IS605 family accessory protein TnpB-like domain"/>
    <property type="match status" value="1"/>
</dbReference>
<name>A0A1M6R3M9_9BACL</name>
<evidence type="ECO:0000256" key="1">
    <source>
        <dbReference type="ARBA" id="ARBA00008761"/>
    </source>
</evidence>
<keyword evidence="3" id="KW-0815">Transposition</keyword>
<organism evidence="8 9">
    <name type="scientific">Alicyclobacillus tolerans</name>
    <dbReference type="NCBI Taxonomy" id="90970"/>
    <lineage>
        <taxon>Bacteria</taxon>
        <taxon>Bacillati</taxon>
        <taxon>Bacillota</taxon>
        <taxon>Bacilli</taxon>
        <taxon>Bacillales</taxon>
        <taxon>Alicyclobacillaceae</taxon>
        <taxon>Alicyclobacillus</taxon>
    </lineage>
</organism>
<keyword evidence="5" id="KW-0233">DNA recombination</keyword>
<keyword evidence="9" id="KW-1185">Reference proteome</keyword>
<reference evidence="9" key="1">
    <citation type="submission" date="2016-11" db="EMBL/GenBank/DDBJ databases">
        <authorList>
            <person name="Varghese N."/>
            <person name="Submissions S."/>
        </authorList>
    </citation>
    <scope>NUCLEOTIDE SEQUENCE [LARGE SCALE GENOMIC DNA]</scope>
    <source>
        <strain evidence="9">USBA-503</strain>
    </source>
</reference>
<gene>
    <name evidence="8" type="ORF">SAMN05443507_11148</name>
</gene>
<dbReference type="NCBIfam" id="NF040570">
    <property type="entry name" value="guided_TnpB"/>
    <property type="match status" value="1"/>
</dbReference>
<dbReference type="PANTHER" id="PTHR30405">
    <property type="entry name" value="TRANSPOSASE"/>
    <property type="match status" value="1"/>
</dbReference>
<keyword evidence="4" id="KW-0238">DNA-binding</keyword>
<dbReference type="GO" id="GO:0032196">
    <property type="term" value="P:transposition"/>
    <property type="evidence" value="ECO:0007669"/>
    <property type="project" value="UniProtKB-KW"/>
</dbReference>
<feature type="domain" description="Probable transposase IS891/IS1136/IS1341" evidence="6">
    <location>
        <begin position="7"/>
        <end position="71"/>
    </location>
</feature>
<dbReference type="Pfam" id="PF01385">
    <property type="entry name" value="OrfB_IS605"/>
    <property type="match status" value="1"/>
</dbReference>
<evidence type="ECO:0000256" key="3">
    <source>
        <dbReference type="ARBA" id="ARBA00022578"/>
    </source>
</evidence>
<dbReference type="PANTHER" id="PTHR30405:SF25">
    <property type="entry name" value="RNA-GUIDED DNA ENDONUCLEASE INSQ-RELATED"/>
    <property type="match status" value="1"/>
</dbReference>
<evidence type="ECO:0000259" key="6">
    <source>
        <dbReference type="Pfam" id="PF01385"/>
    </source>
</evidence>
<dbReference type="RefSeq" id="WP_072874000.1">
    <property type="nucleotide sequence ID" value="NZ_FRAF01000011.1"/>
</dbReference>
<comment type="similarity">
    <text evidence="1">In the C-terminal section; belongs to the transposase 35 family.</text>
</comment>
<sequence>MGLTDSVAQRRLAKKKKGSKNRDKERLKVARIQAKIADRRQDFLYKLSTRLINENQVIAVESLQVKNMIRNHHLAKSIADVGWGEFVRQLEYKAEWYGRTVVKIDKFYPASKRCFDCGHIMPKMPLSVRHCTCPECGENHDRDVNAAQNILAAGLAVLACGEAIRPAGKLTSQ</sequence>
<dbReference type="InterPro" id="IPR051399">
    <property type="entry name" value="RNA-guided_DNA_endo/Transpos"/>
</dbReference>
<dbReference type="GO" id="GO:0003677">
    <property type="term" value="F:DNA binding"/>
    <property type="evidence" value="ECO:0007669"/>
    <property type="project" value="UniProtKB-KW"/>
</dbReference>
<evidence type="ECO:0000256" key="4">
    <source>
        <dbReference type="ARBA" id="ARBA00023125"/>
    </source>
</evidence>
<dbReference type="InterPro" id="IPR010095">
    <property type="entry name" value="Cas12f1-like_TNB"/>
</dbReference>
<feature type="domain" description="Cas12f1-like TNB" evidence="7">
    <location>
        <begin position="83"/>
        <end position="150"/>
    </location>
</feature>
<evidence type="ECO:0000313" key="8">
    <source>
        <dbReference type="EMBL" id="SHK27026.1"/>
    </source>
</evidence>
<accession>A0A1M6R3M9</accession>